<dbReference type="GO" id="GO:0042619">
    <property type="term" value="P:poly-hydroxybutyrate biosynthetic process"/>
    <property type="evidence" value="ECO:0007669"/>
    <property type="project" value="UniProtKB-KW"/>
</dbReference>
<evidence type="ECO:0000256" key="3">
    <source>
        <dbReference type="ARBA" id="ARBA00022752"/>
    </source>
</evidence>
<dbReference type="Proteomes" id="UP000218615">
    <property type="component" value="Unassembled WGS sequence"/>
</dbReference>
<reference evidence="6" key="1">
    <citation type="submission" date="2017-06" db="EMBL/GenBank/DDBJ databases">
        <authorList>
            <person name="Cremers G."/>
        </authorList>
    </citation>
    <scope>NUCLEOTIDE SEQUENCE [LARGE SCALE GENOMIC DNA]</scope>
</reference>
<feature type="coiled-coil region" evidence="4">
    <location>
        <begin position="183"/>
        <end position="210"/>
    </location>
</feature>
<protein>
    <recommendedName>
        <fullName evidence="2">Poly(3-hydroxyalkanoate) polymerase subunit PhaE</fullName>
    </recommendedName>
</protein>
<keyword evidence="3" id="KW-0583">PHB biosynthesis</keyword>
<gene>
    <name evidence="5" type="ORF">MNV_810006</name>
</gene>
<dbReference type="InterPro" id="IPR010123">
    <property type="entry name" value="PHA_synth_III_E"/>
</dbReference>
<organism evidence="5 6">
    <name type="scientific">Candidatus Methanoperedens nitratireducens</name>
    <dbReference type="NCBI Taxonomy" id="1392998"/>
    <lineage>
        <taxon>Archaea</taxon>
        <taxon>Methanobacteriati</taxon>
        <taxon>Methanobacteriota</taxon>
        <taxon>Stenosarchaea group</taxon>
        <taxon>Methanomicrobia</taxon>
        <taxon>Methanosarcinales</taxon>
        <taxon>ANME-2 cluster</taxon>
        <taxon>Candidatus Methanoperedentaceae</taxon>
        <taxon>Candidatus Methanoperedens</taxon>
    </lineage>
</organism>
<evidence type="ECO:0000313" key="6">
    <source>
        <dbReference type="Proteomes" id="UP000218615"/>
    </source>
</evidence>
<evidence type="ECO:0000256" key="1">
    <source>
        <dbReference type="ARBA" id="ARBA00004683"/>
    </source>
</evidence>
<accession>A0A284VTP1</accession>
<keyword evidence="4" id="KW-0175">Coiled coil</keyword>
<proteinExistence type="predicted"/>
<evidence type="ECO:0000256" key="2">
    <source>
        <dbReference type="ARBA" id="ARBA00019066"/>
    </source>
</evidence>
<dbReference type="UniPathway" id="UPA00917"/>
<evidence type="ECO:0000313" key="5">
    <source>
        <dbReference type="EMBL" id="SNQ62664.1"/>
    </source>
</evidence>
<dbReference type="AlphaFoldDB" id="A0A284VTP1"/>
<dbReference type="Pfam" id="PF09712">
    <property type="entry name" value="PHA_synth_III_E"/>
    <property type="match status" value="1"/>
</dbReference>
<comment type="pathway">
    <text evidence="1">Biopolymer metabolism; poly-(R)-3-hydroxybutanoate biosynthesis.</text>
</comment>
<keyword evidence="6" id="KW-1185">Reference proteome</keyword>
<evidence type="ECO:0000256" key="4">
    <source>
        <dbReference type="SAM" id="Coils"/>
    </source>
</evidence>
<dbReference type="EMBL" id="FZMP01000231">
    <property type="protein sequence ID" value="SNQ62664.1"/>
    <property type="molecule type" value="Genomic_DNA"/>
</dbReference>
<name>A0A284VTP1_9EURY</name>
<sequence>MRPGYTRTHLQHIKEPGEIIRQLHRHGLNMEKSGFESTREFFDIWLKNYEATYGRLMDMPALGPAREKSEKLMKEFSIGVNLYAAGMDSNINFQSVFMEAMRRMREKMAAEMEGETDPENYKEFYKIWVETYSETFKEFLSSGHFASDMGKFMSCFMEFQKYNREMLEENYLKPMNLPTKTDIDEINKELYSLKKTVKELTSKIKELSEEK</sequence>